<proteinExistence type="predicted"/>
<dbReference type="NCBIfam" id="TIGR01484">
    <property type="entry name" value="HAD-SF-IIB"/>
    <property type="match status" value="1"/>
</dbReference>
<dbReference type="Proteomes" id="UP000476055">
    <property type="component" value="Unassembled WGS sequence"/>
</dbReference>
<dbReference type="GO" id="GO:0005829">
    <property type="term" value="C:cytosol"/>
    <property type="evidence" value="ECO:0007669"/>
    <property type="project" value="TreeGrafter"/>
</dbReference>
<dbReference type="Gene3D" id="3.30.1240.10">
    <property type="match status" value="1"/>
</dbReference>
<dbReference type="PROSITE" id="PS01229">
    <property type="entry name" value="COF_2"/>
    <property type="match status" value="1"/>
</dbReference>
<accession>A0A6L5YFP9</accession>
<name>A0A6L5YFP9_9FIRM</name>
<protein>
    <submittedName>
        <fullName evidence="1">HAD family phosphatase</fullName>
    </submittedName>
</protein>
<dbReference type="AlphaFoldDB" id="A0A6L5YFP9"/>
<dbReference type="SUPFAM" id="SSF56784">
    <property type="entry name" value="HAD-like"/>
    <property type="match status" value="1"/>
</dbReference>
<dbReference type="GO" id="GO:0000287">
    <property type="term" value="F:magnesium ion binding"/>
    <property type="evidence" value="ECO:0007669"/>
    <property type="project" value="TreeGrafter"/>
</dbReference>
<dbReference type="SFLD" id="SFLDS00003">
    <property type="entry name" value="Haloacid_Dehalogenase"/>
    <property type="match status" value="1"/>
</dbReference>
<organism evidence="1 2">
    <name type="scientific">Waltera intestinalis</name>
    <dbReference type="NCBI Taxonomy" id="2606635"/>
    <lineage>
        <taxon>Bacteria</taxon>
        <taxon>Bacillati</taxon>
        <taxon>Bacillota</taxon>
        <taxon>Clostridia</taxon>
        <taxon>Lachnospirales</taxon>
        <taxon>Lachnospiraceae</taxon>
        <taxon>Waltera</taxon>
    </lineage>
</organism>
<dbReference type="GO" id="GO:0016791">
    <property type="term" value="F:phosphatase activity"/>
    <property type="evidence" value="ECO:0007669"/>
    <property type="project" value="UniProtKB-ARBA"/>
</dbReference>
<dbReference type="Pfam" id="PF08282">
    <property type="entry name" value="Hydrolase_3"/>
    <property type="match status" value="1"/>
</dbReference>
<dbReference type="SFLD" id="SFLDG01140">
    <property type="entry name" value="C2.B:_Phosphomannomutase_and_P"/>
    <property type="match status" value="1"/>
</dbReference>
<dbReference type="PANTHER" id="PTHR10000:SF25">
    <property type="entry name" value="PHOSPHATASE YKRA-RELATED"/>
    <property type="match status" value="1"/>
</dbReference>
<dbReference type="NCBIfam" id="TIGR00099">
    <property type="entry name" value="Cof-subfamily"/>
    <property type="match status" value="1"/>
</dbReference>
<evidence type="ECO:0000313" key="1">
    <source>
        <dbReference type="EMBL" id="MST56943.1"/>
    </source>
</evidence>
<gene>
    <name evidence="1" type="ORF">FYJ59_01545</name>
</gene>
<dbReference type="InterPro" id="IPR000150">
    <property type="entry name" value="Cof"/>
</dbReference>
<dbReference type="Gene3D" id="3.40.50.1000">
    <property type="entry name" value="HAD superfamily/HAD-like"/>
    <property type="match status" value="1"/>
</dbReference>
<dbReference type="PANTHER" id="PTHR10000">
    <property type="entry name" value="PHOSPHOSERINE PHOSPHATASE"/>
    <property type="match status" value="1"/>
</dbReference>
<evidence type="ECO:0000313" key="2">
    <source>
        <dbReference type="Proteomes" id="UP000476055"/>
    </source>
</evidence>
<dbReference type="InterPro" id="IPR023214">
    <property type="entry name" value="HAD_sf"/>
</dbReference>
<dbReference type="InterPro" id="IPR036412">
    <property type="entry name" value="HAD-like_sf"/>
</dbReference>
<dbReference type="InterPro" id="IPR006379">
    <property type="entry name" value="HAD-SF_hydro_IIB"/>
</dbReference>
<comment type="caution">
    <text evidence="1">The sequence shown here is derived from an EMBL/GenBank/DDBJ whole genome shotgun (WGS) entry which is preliminary data.</text>
</comment>
<keyword evidence="2" id="KW-1185">Reference proteome</keyword>
<sequence>MKIIFFDIDGTLICGGSELMSESTKEAIRIARSNGHICMINTGRTKRLVGENLTGQVEFDGLLLGCGTEIEYHGKQLMHKTFSMEESKAILTAMKKYHVDAVLEGSREDYAPRGEEVFTETFRHMAREIENRKYDRYANAPGNYDKLYAYAETPAGMVGMKHDLSEILDFIDREQGFYEIVPKGYSKATAIRYITDYLKISMEDTVAIGDSNNDLPMLKYAHTSIAMGNSSKQVLETADYITTDVDKDGIWNALKWLGVLDN</sequence>
<dbReference type="EMBL" id="VUMU01000001">
    <property type="protein sequence ID" value="MST56943.1"/>
    <property type="molecule type" value="Genomic_DNA"/>
</dbReference>
<reference evidence="1 2" key="1">
    <citation type="submission" date="2019-08" db="EMBL/GenBank/DDBJ databases">
        <title>In-depth cultivation of the pig gut microbiome towards novel bacterial diversity and tailored functional studies.</title>
        <authorList>
            <person name="Wylensek D."/>
            <person name="Hitch T.C.A."/>
            <person name="Clavel T."/>
        </authorList>
    </citation>
    <scope>NUCLEOTIDE SEQUENCE [LARGE SCALE GENOMIC DNA]</scope>
    <source>
        <strain evidence="1 2">WCA3-601-WT-6H</strain>
    </source>
</reference>
<dbReference type="RefSeq" id="WP_154494975.1">
    <property type="nucleotide sequence ID" value="NZ_VUMU01000001.1"/>
</dbReference>